<accession>A0A0E9W1H3</accession>
<protein>
    <submittedName>
        <fullName evidence="1">Uncharacterized protein</fullName>
    </submittedName>
</protein>
<name>A0A0E9W1H3_ANGAN</name>
<reference evidence="1" key="1">
    <citation type="submission" date="2014-11" db="EMBL/GenBank/DDBJ databases">
        <authorList>
            <person name="Amaro Gonzalez C."/>
        </authorList>
    </citation>
    <scope>NUCLEOTIDE SEQUENCE</scope>
</reference>
<dbReference type="AlphaFoldDB" id="A0A0E9W1H3"/>
<organism evidence="1">
    <name type="scientific">Anguilla anguilla</name>
    <name type="common">European freshwater eel</name>
    <name type="synonym">Muraena anguilla</name>
    <dbReference type="NCBI Taxonomy" id="7936"/>
    <lineage>
        <taxon>Eukaryota</taxon>
        <taxon>Metazoa</taxon>
        <taxon>Chordata</taxon>
        <taxon>Craniata</taxon>
        <taxon>Vertebrata</taxon>
        <taxon>Euteleostomi</taxon>
        <taxon>Actinopterygii</taxon>
        <taxon>Neopterygii</taxon>
        <taxon>Teleostei</taxon>
        <taxon>Anguilliformes</taxon>
        <taxon>Anguillidae</taxon>
        <taxon>Anguilla</taxon>
    </lineage>
</organism>
<proteinExistence type="predicted"/>
<evidence type="ECO:0000313" key="1">
    <source>
        <dbReference type="EMBL" id="JAH84186.1"/>
    </source>
</evidence>
<dbReference type="EMBL" id="GBXM01024391">
    <property type="protein sequence ID" value="JAH84186.1"/>
    <property type="molecule type" value="Transcribed_RNA"/>
</dbReference>
<sequence length="26" mass="3003">MLQSAKQALYKMKIVFTTVLELPVFC</sequence>
<reference evidence="1" key="2">
    <citation type="journal article" date="2015" name="Fish Shellfish Immunol.">
        <title>Early steps in the European eel (Anguilla anguilla)-Vibrio vulnificus interaction in the gills: Role of the RtxA13 toxin.</title>
        <authorList>
            <person name="Callol A."/>
            <person name="Pajuelo D."/>
            <person name="Ebbesson L."/>
            <person name="Teles M."/>
            <person name="MacKenzie S."/>
            <person name="Amaro C."/>
        </authorList>
    </citation>
    <scope>NUCLEOTIDE SEQUENCE</scope>
</reference>